<name>A0A9D1PFC8_9FIRM</name>
<comment type="caution">
    <text evidence="7">The sequence shown here is derived from an EMBL/GenBank/DDBJ whole genome shotgun (WGS) entry which is preliminary data.</text>
</comment>
<sequence length="407" mass="46159">MKYDFTTIMDRKGKDAIALDVETALKGGMLGVENVKIKEGFSVIPMWVADMNFPTVPTVQEALIQRAKHPAFGYFSPSSEYYDSIIRWQQTRNGVTGLTSECIGYENGVLGGVVSALNVFCSRGDKVLLHSPTYIGFTGSLKNNGYDMVLSPLKRDEKGVWRMDFEDMEKKLATENIHAAVFCSPHNPCGRVWERWELEKAMALFQKYDVYVVSDEIWSDLILEGHKHIPTQSVSPDARMRTAAFYAPSKTFNLAGLVGSYHIVYNKWIRDRMEKESSLSHYNSMNVLSMHALIGAYKPEGYEWVDQLCQVLTDNVNYAYDYITTHFSGVELSRPEGTYMLFLDCTRWCQEHGKTLDELEAAGIQAGVIWQDGRPFHGPCSIRMNLALPHSLVKEAMDRLDKYVFNA</sequence>
<protein>
    <recommendedName>
        <fullName evidence="2">cysteine-S-conjugate beta-lyase</fullName>
        <ecNumber evidence="2">4.4.1.13</ecNumber>
    </recommendedName>
</protein>
<keyword evidence="7" id="KW-0808">Transferase</keyword>
<dbReference type="InterPro" id="IPR015421">
    <property type="entry name" value="PyrdxlP-dep_Trfase_major"/>
</dbReference>
<dbReference type="InterPro" id="IPR015424">
    <property type="entry name" value="PyrdxlP-dep_Trfase"/>
</dbReference>
<evidence type="ECO:0000259" key="6">
    <source>
        <dbReference type="Pfam" id="PF00155"/>
    </source>
</evidence>
<evidence type="ECO:0000256" key="2">
    <source>
        <dbReference type="ARBA" id="ARBA00012224"/>
    </source>
</evidence>
<organism evidence="7 8">
    <name type="scientific">Candidatus Blautia stercorigallinarum</name>
    <dbReference type="NCBI Taxonomy" id="2838501"/>
    <lineage>
        <taxon>Bacteria</taxon>
        <taxon>Bacillati</taxon>
        <taxon>Bacillota</taxon>
        <taxon>Clostridia</taxon>
        <taxon>Lachnospirales</taxon>
        <taxon>Lachnospiraceae</taxon>
        <taxon>Blautia</taxon>
    </lineage>
</organism>
<dbReference type="EMBL" id="DXIQ01000099">
    <property type="protein sequence ID" value="HIV40113.1"/>
    <property type="molecule type" value="Genomic_DNA"/>
</dbReference>
<reference evidence="7" key="1">
    <citation type="journal article" date="2021" name="PeerJ">
        <title>Extensive microbial diversity within the chicken gut microbiome revealed by metagenomics and culture.</title>
        <authorList>
            <person name="Gilroy R."/>
            <person name="Ravi A."/>
            <person name="Getino M."/>
            <person name="Pursley I."/>
            <person name="Horton D.L."/>
            <person name="Alikhan N.F."/>
            <person name="Baker D."/>
            <person name="Gharbi K."/>
            <person name="Hall N."/>
            <person name="Watson M."/>
            <person name="Adriaenssens E.M."/>
            <person name="Foster-Nyarko E."/>
            <person name="Jarju S."/>
            <person name="Secka A."/>
            <person name="Antonio M."/>
            <person name="Oren A."/>
            <person name="Chaudhuri R.R."/>
            <person name="La Ragione R."/>
            <person name="Hildebrand F."/>
            <person name="Pallen M.J."/>
        </authorList>
    </citation>
    <scope>NUCLEOTIDE SEQUENCE</scope>
    <source>
        <strain evidence="7">CHK195-9823</strain>
    </source>
</reference>
<keyword evidence="4" id="KW-0456">Lyase</keyword>
<keyword evidence="3" id="KW-0663">Pyridoxal phosphate</keyword>
<dbReference type="PANTHER" id="PTHR43525:SF1">
    <property type="entry name" value="PROTEIN MALY"/>
    <property type="match status" value="1"/>
</dbReference>
<evidence type="ECO:0000313" key="7">
    <source>
        <dbReference type="EMBL" id="HIV40113.1"/>
    </source>
</evidence>
<dbReference type="EC" id="4.4.1.13" evidence="2"/>
<evidence type="ECO:0000256" key="4">
    <source>
        <dbReference type="ARBA" id="ARBA00023239"/>
    </source>
</evidence>
<gene>
    <name evidence="7" type="ORF">H9747_14160</name>
</gene>
<accession>A0A9D1PFC8</accession>
<proteinExistence type="inferred from homology"/>
<dbReference type="SUPFAM" id="SSF53383">
    <property type="entry name" value="PLP-dependent transferases"/>
    <property type="match status" value="1"/>
</dbReference>
<dbReference type="GO" id="GO:0047804">
    <property type="term" value="F:cysteine-S-conjugate beta-lyase activity"/>
    <property type="evidence" value="ECO:0007669"/>
    <property type="project" value="UniProtKB-EC"/>
</dbReference>
<dbReference type="InterPro" id="IPR051798">
    <property type="entry name" value="Class-II_PLP-Dep_Aminotrans"/>
</dbReference>
<dbReference type="Gene3D" id="3.90.1150.10">
    <property type="entry name" value="Aspartate Aminotransferase, domain 1"/>
    <property type="match status" value="1"/>
</dbReference>
<dbReference type="InterPro" id="IPR004839">
    <property type="entry name" value="Aminotransferase_I/II_large"/>
</dbReference>
<dbReference type="AlphaFoldDB" id="A0A9D1PFC8"/>
<reference evidence="7" key="2">
    <citation type="submission" date="2021-04" db="EMBL/GenBank/DDBJ databases">
        <authorList>
            <person name="Gilroy R."/>
        </authorList>
    </citation>
    <scope>NUCLEOTIDE SEQUENCE</scope>
    <source>
        <strain evidence="7">CHK195-9823</strain>
    </source>
</reference>
<dbReference type="PANTHER" id="PTHR43525">
    <property type="entry name" value="PROTEIN MALY"/>
    <property type="match status" value="1"/>
</dbReference>
<evidence type="ECO:0000313" key="8">
    <source>
        <dbReference type="Proteomes" id="UP000886814"/>
    </source>
</evidence>
<dbReference type="Gene3D" id="3.40.640.10">
    <property type="entry name" value="Type I PLP-dependent aspartate aminotransferase-like (Major domain)"/>
    <property type="match status" value="1"/>
</dbReference>
<dbReference type="GO" id="GO:0008483">
    <property type="term" value="F:transaminase activity"/>
    <property type="evidence" value="ECO:0007669"/>
    <property type="project" value="UniProtKB-KW"/>
</dbReference>
<dbReference type="CDD" id="cd00609">
    <property type="entry name" value="AAT_like"/>
    <property type="match status" value="1"/>
</dbReference>
<evidence type="ECO:0000256" key="1">
    <source>
        <dbReference type="ARBA" id="ARBA00001933"/>
    </source>
</evidence>
<dbReference type="GO" id="GO:0030170">
    <property type="term" value="F:pyridoxal phosphate binding"/>
    <property type="evidence" value="ECO:0007669"/>
    <property type="project" value="InterPro"/>
</dbReference>
<comment type="cofactor">
    <cofactor evidence="1">
        <name>pyridoxal 5'-phosphate</name>
        <dbReference type="ChEBI" id="CHEBI:597326"/>
    </cofactor>
</comment>
<dbReference type="InterPro" id="IPR015422">
    <property type="entry name" value="PyrdxlP-dep_Trfase_small"/>
</dbReference>
<feature type="domain" description="Aminotransferase class I/classII large" evidence="6">
    <location>
        <begin position="50"/>
        <end position="400"/>
    </location>
</feature>
<dbReference type="Proteomes" id="UP000886814">
    <property type="component" value="Unassembled WGS sequence"/>
</dbReference>
<evidence type="ECO:0000256" key="3">
    <source>
        <dbReference type="ARBA" id="ARBA00022898"/>
    </source>
</evidence>
<keyword evidence="7" id="KW-0032">Aminotransferase</keyword>
<comment type="similarity">
    <text evidence="5">Belongs to the class-II pyridoxal-phosphate-dependent aminotransferase family. MalY/PatB cystathionine beta-lyase subfamily.</text>
</comment>
<evidence type="ECO:0000256" key="5">
    <source>
        <dbReference type="ARBA" id="ARBA00037974"/>
    </source>
</evidence>
<dbReference type="Pfam" id="PF00155">
    <property type="entry name" value="Aminotran_1_2"/>
    <property type="match status" value="1"/>
</dbReference>